<accession>A0AA88RWN6</accession>
<dbReference type="EMBL" id="JAVXUO010000577">
    <property type="protein sequence ID" value="KAK2991101.1"/>
    <property type="molecule type" value="Genomic_DNA"/>
</dbReference>
<evidence type="ECO:0000313" key="2">
    <source>
        <dbReference type="Proteomes" id="UP001187471"/>
    </source>
</evidence>
<sequence length="72" mass="8275">MELHAKSLKLSSRSATTFSAVTVFRKFLKPVIADAQSVPPVLGPMMSNLFIFEQTFENLCYRHDKNRIDFRP</sequence>
<dbReference type="Proteomes" id="UP001187471">
    <property type="component" value="Unassembled WGS sequence"/>
</dbReference>
<reference evidence="1" key="1">
    <citation type="submission" date="2022-12" db="EMBL/GenBank/DDBJ databases">
        <title>Draft genome assemblies for two species of Escallonia (Escalloniales).</title>
        <authorList>
            <person name="Chanderbali A."/>
            <person name="Dervinis C."/>
            <person name="Anghel I."/>
            <person name="Soltis D."/>
            <person name="Soltis P."/>
            <person name="Zapata F."/>
        </authorList>
    </citation>
    <scope>NUCLEOTIDE SEQUENCE</scope>
    <source>
        <strain evidence="1">UCBG92.1500</strain>
        <tissue evidence="1">Leaf</tissue>
    </source>
</reference>
<protein>
    <submittedName>
        <fullName evidence="1">Uncharacterized protein</fullName>
    </submittedName>
</protein>
<organism evidence="1 2">
    <name type="scientific">Escallonia rubra</name>
    <dbReference type="NCBI Taxonomy" id="112253"/>
    <lineage>
        <taxon>Eukaryota</taxon>
        <taxon>Viridiplantae</taxon>
        <taxon>Streptophyta</taxon>
        <taxon>Embryophyta</taxon>
        <taxon>Tracheophyta</taxon>
        <taxon>Spermatophyta</taxon>
        <taxon>Magnoliopsida</taxon>
        <taxon>eudicotyledons</taxon>
        <taxon>Gunneridae</taxon>
        <taxon>Pentapetalae</taxon>
        <taxon>asterids</taxon>
        <taxon>campanulids</taxon>
        <taxon>Escalloniales</taxon>
        <taxon>Escalloniaceae</taxon>
        <taxon>Escallonia</taxon>
    </lineage>
</organism>
<dbReference type="AlphaFoldDB" id="A0AA88RWN6"/>
<proteinExistence type="predicted"/>
<name>A0AA88RWN6_9ASTE</name>
<gene>
    <name evidence="1" type="ORF">RJ640_021565</name>
</gene>
<keyword evidence="2" id="KW-1185">Reference proteome</keyword>
<comment type="caution">
    <text evidence="1">The sequence shown here is derived from an EMBL/GenBank/DDBJ whole genome shotgun (WGS) entry which is preliminary data.</text>
</comment>
<evidence type="ECO:0000313" key="1">
    <source>
        <dbReference type="EMBL" id="KAK2991101.1"/>
    </source>
</evidence>